<dbReference type="PROSITE" id="PS01047">
    <property type="entry name" value="HMA_1"/>
    <property type="match status" value="1"/>
</dbReference>
<dbReference type="PROSITE" id="PS50846">
    <property type="entry name" value="HMA_2"/>
    <property type="match status" value="1"/>
</dbReference>
<dbReference type="RefSeq" id="WP_013195273.1">
    <property type="nucleotide sequence ID" value="NC_014253.1"/>
</dbReference>
<dbReference type="InterPro" id="IPR006121">
    <property type="entry name" value="HMA_dom"/>
</dbReference>
<dbReference type="KEGG" id="mev:Metev_1877"/>
<evidence type="ECO:0000259" key="2">
    <source>
        <dbReference type="PROSITE" id="PS50846"/>
    </source>
</evidence>
<dbReference type="Proteomes" id="UP000000391">
    <property type="component" value="Chromosome"/>
</dbReference>
<keyword evidence="1" id="KW-0479">Metal-binding</keyword>
<dbReference type="InterPro" id="IPR001802">
    <property type="entry name" value="MerP/CopZ"/>
</dbReference>
<dbReference type="CDD" id="cd00371">
    <property type="entry name" value="HMA"/>
    <property type="match status" value="1"/>
</dbReference>
<dbReference type="GO" id="GO:0046872">
    <property type="term" value="F:metal ion binding"/>
    <property type="evidence" value="ECO:0007669"/>
    <property type="project" value="UniProtKB-KW"/>
</dbReference>
<dbReference type="OrthoDB" id="44171at2157"/>
<evidence type="ECO:0000256" key="1">
    <source>
        <dbReference type="ARBA" id="ARBA00022723"/>
    </source>
</evidence>
<evidence type="ECO:0000313" key="4">
    <source>
        <dbReference type="Proteomes" id="UP000000391"/>
    </source>
</evidence>
<dbReference type="InterPro" id="IPR017969">
    <property type="entry name" value="Heavy-metal-associated_CS"/>
</dbReference>
<proteinExistence type="predicted"/>
<organism evidence="3 4">
    <name type="scientific">Methanohalobium evestigatum (strain ATCC BAA-1072 / DSM 3721 / NBRC 107634 / OCM 161 / Z-7303)</name>
    <dbReference type="NCBI Taxonomy" id="644295"/>
    <lineage>
        <taxon>Archaea</taxon>
        <taxon>Methanobacteriati</taxon>
        <taxon>Methanobacteriota</taxon>
        <taxon>Stenosarchaea group</taxon>
        <taxon>Methanomicrobia</taxon>
        <taxon>Methanosarcinales</taxon>
        <taxon>Methanosarcinaceae</taxon>
        <taxon>Methanohalobium</taxon>
    </lineage>
</organism>
<dbReference type="SUPFAM" id="SSF55008">
    <property type="entry name" value="HMA, heavy metal-associated domain"/>
    <property type="match status" value="1"/>
</dbReference>
<dbReference type="HOGENOM" id="CLU_134973_10_3_2"/>
<dbReference type="STRING" id="644295.Metev_1877"/>
<keyword evidence="4" id="KW-1185">Reference proteome</keyword>
<dbReference type="InterPro" id="IPR036163">
    <property type="entry name" value="HMA_dom_sf"/>
</dbReference>
<dbReference type="FunFam" id="3.30.70.100:FF:000005">
    <property type="entry name" value="Copper-exporting P-type ATPase A"/>
    <property type="match status" value="1"/>
</dbReference>
<dbReference type="GeneID" id="9347533"/>
<accession>D7EA37</accession>
<dbReference type="EMBL" id="CP002069">
    <property type="protein sequence ID" value="ADI74708.1"/>
    <property type="molecule type" value="Genomic_DNA"/>
</dbReference>
<dbReference type="PANTHER" id="PTHR46594:SF4">
    <property type="entry name" value="P-TYPE CATION-TRANSPORTING ATPASE"/>
    <property type="match status" value="1"/>
</dbReference>
<feature type="domain" description="HMA" evidence="2">
    <location>
        <begin position="2"/>
        <end position="68"/>
    </location>
</feature>
<dbReference type="PANTHER" id="PTHR46594">
    <property type="entry name" value="P-TYPE CATION-TRANSPORTING ATPASE"/>
    <property type="match status" value="1"/>
</dbReference>
<dbReference type="PRINTS" id="PR00946">
    <property type="entry name" value="HGSCAVENGER"/>
</dbReference>
<protein>
    <submittedName>
        <fullName evidence="3">Heavy metal transport/detoxification protein</fullName>
    </submittedName>
</protein>
<gene>
    <name evidence="3" type="ordered locus">Metev_1877</name>
</gene>
<dbReference type="Pfam" id="PF00403">
    <property type="entry name" value="HMA"/>
    <property type="match status" value="1"/>
</dbReference>
<sequence length="68" mass="7248">MSEVTIKIEGMKCAGCQENVENALNSVNGILSVNINLEEGSATVNYDPEKTDIDKIKSAVSNAGYKAK</sequence>
<dbReference type="AlphaFoldDB" id="D7EA37"/>
<evidence type="ECO:0000313" key="3">
    <source>
        <dbReference type="EMBL" id="ADI74708.1"/>
    </source>
</evidence>
<name>D7EA37_METEZ</name>
<reference evidence="3 4" key="1">
    <citation type="submission" date="2010-06" db="EMBL/GenBank/DDBJ databases">
        <title>Complete sequence chromosome of Methanohalobium evestigatum Z-7303.</title>
        <authorList>
            <consortium name="US DOE Joint Genome Institute"/>
            <person name="Lucas S."/>
            <person name="Copeland A."/>
            <person name="Lapidus A."/>
            <person name="Cheng J.-F."/>
            <person name="Bruce D."/>
            <person name="Goodwin L."/>
            <person name="Pitluck S."/>
            <person name="Saunders E."/>
            <person name="Detter J.C."/>
            <person name="Han C."/>
            <person name="Tapia R."/>
            <person name="Land M."/>
            <person name="Hauser L."/>
            <person name="Kyrpides N."/>
            <person name="Mikhailova N."/>
            <person name="Sieprawska-Lupa M."/>
            <person name="Whitman W.B."/>
            <person name="Anderson I."/>
            <person name="Woyke T."/>
        </authorList>
    </citation>
    <scope>NUCLEOTIDE SEQUENCE [LARGE SCALE GENOMIC DNA]</scope>
    <source>
        <strain evidence="4">ATCC BAA-1072 / DSM 3721 / NBRC 107634 / OCM 161 / Z-7303</strain>
    </source>
</reference>
<dbReference type="Gene3D" id="3.30.70.100">
    <property type="match status" value="1"/>
</dbReference>